<accession>A0A392VRH6</accession>
<keyword evidence="3" id="KW-1185">Reference proteome</keyword>
<dbReference type="Proteomes" id="UP000265520">
    <property type="component" value="Unassembled WGS sequence"/>
</dbReference>
<proteinExistence type="predicted"/>
<evidence type="ECO:0000313" key="3">
    <source>
        <dbReference type="Proteomes" id="UP000265520"/>
    </source>
</evidence>
<feature type="region of interest" description="Disordered" evidence="1">
    <location>
        <begin position="1"/>
        <end position="47"/>
    </location>
</feature>
<evidence type="ECO:0000313" key="2">
    <source>
        <dbReference type="EMBL" id="MCI90994.1"/>
    </source>
</evidence>
<evidence type="ECO:0000256" key="1">
    <source>
        <dbReference type="SAM" id="MobiDB-lite"/>
    </source>
</evidence>
<comment type="caution">
    <text evidence="2">The sequence shown here is derived from an EMBL/GenBank/DDBJ whole genome shotgun (WGS) entry which is preliminary data.</text>
</comment>
<dbReference type="EMBL" id="LXQA011259775">
    <property type="protein sequence ID" value="MCI90994.1"/>
    <property type="molecule type" value="Genomic_DNA"/>
</dbReference>
<sequence length="47" mass="5329">MNLRDAQKSETSCVEPLMIGATRHTSRRDAQLTEPPPSSYQTWRNAP</sequence>
<organism evidence="2 3">
    <name type="scientific">Trifolium medium</name>
    <dbReference type="NCBI Taxonomy" id="97028"/>
    <lineage>
        <taxon>Eukaryota</taxon>
        <taxon>Viridiplantae</taxon>
        <taxon>Streptophyta</taxon>
        <taxon>Embryophyta</taxon>
        <taxon>Tracheophyta</taxon>
        <taxon>Spermatophyta</taxon>
        <taxon>Magnoliopsida</taxon>
        <taxon>eudicotyledons</taxon>
        <taxon>Gunneridae</taxon>
        <taxon>Pentapetalae</taxon>
        <taxon>rosids</taxon>
        <taxon>fabids</taxon>
        <taxon>Fabales</taxon>
        <taxon>Fabaceae</taxon>
        <taxon>Papilionoideae</taxon>
        <taxon>50 kb inversion clade</taxon>
        <taxon>NPAAA clade</taxon>
        <taxon>Hologalegina</taxon>
        <taxon>IRL clade</taxon>
        <taxon>Trifolieae</taxon>
        <taxon>Trifolium</taxon>
    </lineage>
</organism>
<reference evidence="2 3" key="1">
    <citation type="journal article" date="2018" name="Front. Plant Sci.">
        <title>Red Clover (Trifolium pratense) and Zigzag Clover (T. medium) - A Picture of Genomic Similarities and Differences.</title>
        <authorList>
            <person name="Dluhosova J."/>
            <person name="Istvanek J."/>
            <person name="Nedelnik J."/>
            <person name="Repkova J."/>
        </authorList>
    </citation>
    <scope>NUCLEOTIDE SEQUENCE [LARGE SCALE GENOMIC DNA]</scope>
    <source>
        <strain evidence="3">cv. 10/8</strain>
        <tissue evidence="2">Leaf</tissue>
    </source>
</reference>
<name>A0A392VRH6_9FABA</name>
<protein>
    <submittedName>
        <fullName evidence="2">Uncharacterized protein</fullName>
    </submittedName>
</protein>
<feature type="non-terminal residue" evidence="2">
    <location>
        <position position="47"/>
    </location>
</feature>
<dbReference type="AlphaFoldDB" id="A0A392VRH6"/>